<keyword evidence="1" id="KW-0175">Coiled coil</keyword>
<dbReference type="PROSITE" id="PS51257">
    <property type="entry name" value="PROKAR_LIPOPROTEIN"/>
    <property type="match status" value="1"/>
</dbReference>
<dbReference type="PANTHER" id="PTHR43649">
    <property type="entry name" value="ARABINOSE-BINDING PROTEIN-RELATED"/>
    <property type="match status" value="1"/>
</dbReference>
<sequence>MKKMRKRIAILLSALLMAMGVLSGCGKSDSSSESEGNGKIVTIKAQTIGAEVTRVENLKKAAEKLNQELKEQGKDIQVKVETSSFDGSTDEYAKQFMLAFRSKKAPDIYTTGHENIGWLADGNYILPLDELKQSKAYTDVFPPLWEAATYKGHIWGALQDTEARPVFYNKDVLRKLGWSEEEINSLPEKVKNGEFTLEDMTKVAEEAVKKGLVPYGIIHRPVEGPDFHVMVYNFGGTLYDPKENKIVLDKTAVKKQLDYYDEIAQKKLIPKNLTQMEWSNIHKTVVNGKALFYYGGIWNVFNWGQDNFHEKLGKVDEKWVNEHLGMMLIPAAEKGGKPITLSHPFVYTVSAQTKHPELVKRLLELVADPALQAKHDVETFHLPVTKNVLDDPTFKANQTLNSVAYMTNYTTFLPNHNGFPQYSKAIFNAIQAVELGKKTPEQALQDLETQLKNDLGDQLKIVE</sequence>
<feature type="signal peptide" evidence="2">
    <location>
        <begin position="1"/>
        <end position="23"/>
    </location>
</feature>
<proteinExistence type="predicted"/>
<dbReference type="AlphaFoldDB" id="A0A1I0TMU9"/>
<dbReference type="Pfam" id="PF01547">
    <property type="entry name" value="SBP_bac_1"/>
    <property type="match status" value="1"/>
</dbReference>
<dbReference type="PANTHER" id="PTHR43649:SF11">
    <property type="entry name" value="ABC TRANSPORTER SUBSTRATE-BINDING PROTEIN YESO-RELATED"/>
    <property type="match status" value="1"/>
</dbReference>
<dbReference type="Gene3D" id="3.40.190.10">
    <property type="entry name" value="Periplasmic binding protein-like II"/>
    <property type="match status" value="1"/>
</dbReference>
<reference evidence="4" key="1">
    <citation type="submission" date="2016-10" db="EMBL/GenBank/DDBJ databases">
        <authorList>
            <person name="Varghese N."/>
            <person name="Submissions S."/>
        </authorList>
    </citation>
    <scope>NUCLEOTIDE SEQUENCE [LARGE SCALE GENOMIC DNA]</scope>
    <source>
        <strain evidence="4">M1</strain>
    </source>
</reference>
<dbReference type="SUPFAM" id="SSF53850">
    <property type="entry name" value="Periplasmic binding protein-like II"/>
    <property type="match status" value="1"/>
</dbReference>
<dbReference type="Proteomes" id="UP000198650">
    <property type="component" value="Unassembled WGS sequence"/>
</dbReference>
<dbReference type="InterPro" id="IPR006059">
    <property type="entry name" value="SBP"/>
</dbReference>
<evidence type="ECO:0000313" key="3">
    <source>
        <dbReference type="EMBL" id="SFA53065.1"/>
    </source>
</evidence>
<protein>
    <submittedName>
        <fullName evidence="3">Carbohydrate ABC transporter substrate-binding protein, CUT1 family</fullName>
    </submittedName>
</protein>
<dbReference type="STRING" id="186116.SAMN05192569_104017"/>
<dbReference type="RefSeq" id="WP_090951084.1">
    <property type="nucleotide sequence ID" value="NZ_FOJS01000040.1"/>
</dbReference>
<evidence type="ECO:0000256" key="2">
    <source>
        <dbReference type="SAM" id="SignalP"/>
    </source>
</evidence>
<dbReference type="EMBL" id="FOJS01000040">
    <property type="protein sequence ID" value="SFA53065.1"/>
    <property type="molecule type" value="Genomic_DNA"/>
</dbReference>
<evidence type="ECO:0000256" key="1">
    <source>
        <dbReference type="SAM" id="Coils"/>
    </source>
</evidence>
<accession>A0A1I0TMU9</accession>
<keyword evidence="2" id="KW-0732">Signal</keyword>
<feature type="chain" id="PRO_5038727870" evidence="2">
    <location>
        <begin position="24"/>
        <end position="463"/>
    </location>
</feature>
<keyword evidence="4" id="KW-1185">Reference proteome</keyword>
<dbReference type="OrthoDB" id="6431346at2"/>
<evidence type="ECO:0000313" key="4">
    <source>
        <dbReference type="Proteomes" id="UP000198650"/>
    </source>
</evidence>
<gene>
    <name evidence="3" type="ORF">SAMN05192569_104017</name>
</gene>
<organism evidence="3 4">
    <name type="scientific">Parageobacillus thermantarcticus</name>
    <dbReference type="NCBI Taxonomy" id="186116"/>
    <lineage>
        <taxon>Bacteria</taxon>
        <taxon>Bacillati</taxon>
        <taxon>Bacillota</taxon>
        <taxon>Bacilli</taxon>
        <taxon>Bacillales</taxon>
        <taxon>Anoxybacillaceae</taxon>
        <taxon>Parageobacillus</taxon>
    </lineage>
</organism>
<dbReference type="InterPro" id="IPR050490">
    <property type="entry name" value="Bact_solute-bd_prot1"/>
</dbReference>
<feature type="coiled-coil region" evidence="1">
    <location>
        <begin position="48"/>
        <end position="79"/>
    </location>
</feature>
<name>A0A1I0TMU9_9BACL</name>